<feature type="repeat" description="TPR" evidence="1">
    <location>
        <begin position="110"/>
        <end position="143"/>
    </location>
</feature>
<comment type="caution">
    <text evidence="3">The sequence shown here is derived from an EMBL/GenBank/DDBJ whole genome shotgun (WGS) entry which is preliminary data.</text>
</comment>
<evidence type="ECO:0000313" key="4">
    <source>
        <dbReference type="Proteomes" id="UP001165122"/>
    </source>
</evidence>
<dbReference type="Proteomes" id="UP001165122">
    <property type="component" value="Unassembled WGS sequence"/>
</dbReference>
<keyword evidence="4" id="KW-1185">Reference proteome</keyword>
<evidence type="ECO:0000313" key="3">
    <source>
        <dbReference type="EMBL" id="GMH64117.1"/>
    </source>
</evidence>
<dbReference type="InterPro" id="IPR057589">
    <property type="entry name" value="GT_PLOD"/>
</dbReference>
<proteinExistence type="predicted"/>
<dbReference type="InterPro" id="IPR019734">
    <property type="entry name" value="TPR_rpt"/>
</dbReference>
<gene>
    <name evidence="3" type="ORF">TrLO_g312</name>
</gene>
<evidence type="ECO:0000259" key="2">
    <source>
        <dbReference type="Pfam" id="PF25342"/>
    </source>
</evidence>
<dbReference type="Pfam" id="PF25342">
    <property type="entry name" value="GT_PLOD"/>
    <property type="match status" value="1"/>
</dbReference>
<dbReference type="InterPro" id="IPR011990">
    <property type="entry name" value="TPR-like_helical_dom_sf"/>
</dbReference>
<keyword evidence="1" id="KW-0802">TPR repeat</keyword>
<dbReference type="CDD" id="cd22997">
    <property type="entry name" value="GT_LH"/>
    <property type="match status" value="1"/>
</dbReference>
<dbReference type="AlphaFoldDB" id="A0A9W7A735"/>
<feature type="domain" description="PLOD1-3-like GT" evidence="2">
    <location>
        <begin position="170"/>
        <end position="404"/>
    </location>
</feature>
<evidence type="ECO:0000256" key="1">
    <source>
        <dbReference type="PROSITE-ProRule" id="PRU00339"/>
    </source>
</evidence>
<dbReference type="PROSITE" id="PS50005">
    <property type="entry name" value="TPR"/>
    <property type="match status" value="1"/>
</dbReference>
<reference evidence="4" key="1">
    <citation type="journal article" date="2023" name="Commun. Biol.">
        <title>Genome analysis of Parmales, the sister group of diatoms, reveals the evolutionary specialization of diatoms from phago-mixotrophs to photoautotrophs.</title>
        <authorList>
            <person name="Ban H."/>
            <person name="Sato S."/>
            <person name="Yoshikawa S."/>
            <person name="Yamada K."/>
            <person name="Nakamura Y."/>
            <person name="Ichinomiya M."/>
            <person name="Sato N."/>
            <person name="Blanc-Mathieu R."/>
            <person name="Endo H."/>
            <person name="Kuwata A."/>
            <person name="Ogata H."/>
        </authorList>
    </citation>
    <scope>NUCLEOTIDE SEQUENCE [LARGE SCALE GENOMIC DNA]</scope>
    <source>
        <strain evidence="4">NIES 3700</strain>
    </source>
</reference>
<name>A0A9W7A735_9STRA</name>
<organism evidence="3 4">
    <name type="scientific">Triparma laevis f. longispina</name>
    <dbReference type="NCBI Taxonomy" id="1714387"/>
    <lineage>
        <taxon>Eukaryota</taxon>
        <taxon>Sar</taxon>
        <taxon>Stramenopiles</taxon>
        <taxon>Ochrophyta</taxon>
        <taxon>Bolidophyceae</taxon>
        <taxon>Parmales</taxon>
        <taxon>Triparmaceae</taxon>
        <taxon>Triparma</taxon>
    </lineage>
</organism>
<sequence>MYIKNVEADGSNSKFDFDLIPSVNYAITLSQSGDLRGARSIFDLVISILPVYPEGVGAEDRASLYLESATAEFDNPSENSTFELALKHAITALDYIEMSGEDTSSSNFSLTAHLLLGKLYMVTKKYEQAKLHLEKAYVIAPLSVEVISNLQHSVRMLDISASTPRRVHFVTFADDLSRCELKRLLRSALKFDIEVEVLGADMQAGQWRNGLKLELLQNYAENLQTDDYLTVVDGYDVVLSGSSDLILTKFDQLTSSYGDGPSVVFQADFTFYCPLKNATISAYYANNYPPHKQTIYRYLSSGGMMGKAGSVAKLVRTVQERYKDDDWDAKSDQSLFIRYIVDDENEEDDVRIIVDHWQTIFSGNGGRVNTDFDIVGGRLHHKVTDSFPVMLHCPGRKKNQLEMIRLKELGWEADVMSCE</sequence>
<protein>
    <recommendedName>
        <fullName evidence="2">PLOD1-3-like GT domain-containing protein</fullName>
    </recommendedName>
</protein>
<dbReference type="EMBL" id="BRXW01000540">
    <property type="protein sequence ID" value="GMH64117.1"/>
    <property type="molecule type" value="Genomic_DNA"/>
</dbReference>
<dbReference type="Gene3D" id="1.25.40.10">
    <property type="entry name" value="Tetratricopeptide repeat domain"/>
    <property type="match status" value="1"/>
</dbReference>
<dbReference type="OrthoDB" id="69177at2759"/>
<dbReference type="SUPFAM" id="SSF48452">
    <property type="entry name" value="TPR-like"/>
    <property type="match status" value="1"/>
</dbReference>
<accession>A0A9W7A735</accession>